<comment type="caution">
    <text evidence="2">The sequence shown here is derived from an EMBL/GenBank/DDBJ whole genome shotgun (WGS) entry which is preliminary data.</text>
</comment>
<feature type="compositionally biased region" description="Polar residues" evidence="1">
    <location>
        <begin position="97"/>
        <end position="115"/>
    </location>
</feature>
<dbReference type="AlphaFoldDB" id="A0AAU9LJE0"/>
<dbReference type="Proteomes" id="UP001157418">
    <property type="component" value="Unassembled WGS sequence"/>
</dbReference>
<gene>
    <name evidence="2" type="ORF">LVIROSA_LOCUS557</name>
</gene>
<protein>
    <submittedName>
        <fullName evidence="2">Uncharacterized protein</fullName>
    </submittedName>
</protein>
<name>A0AAU9LJE0_9ASTR</name>
<reference evidence="2 3" key="1">
    <citation type="submission" date="2022-01" db="EMBL/GenBank/DDBJ databases">
        <authorList>
            <person name="Xiong W."/>
            <person name="Schranz E."/>
        </authorList>
    </citation>
    <scope>NUCLEOTIDE SEQUENCE [LARGE SCALE GENOMIC DNA]</scope>
</reference>
<evidence type="ECO:0000313" key="2">
    <source>
        <dbReference type="EMBL" id="CAH1412548.1"/>
    </source>
</evidence>
<sequence>MDHRPHSPDWPIVEEETAEVPAKSLSSPKGVSRSKRICKPQISRKRVKIHELPALVSPTSKKQRARDMVKKIKKKQKQVSDPLYEVVLEVEFEESDQSPTQYHDMAFSSQRGSLV</sequence>
<feature type="region of interest" description="Disordered" evidence="1">
    <location>
        <begin position="95"/>
        <end position="115"/>
    </location>
</feature>
<accession>A0AAU9LJE0</accession>
<evidence type="ECO:0000313" key="3">
    <source>
        <dbReference type="Proteomes" id="UP001157418"/>
    </source>
</evidence>
<proteinExistence type="predicted"/>
<dbReference type="EMBL" id="CAKMRJ010000001">
    <property type="protein sequence ID" value="CAH1412548.1"/>
    <property type="molecule type" value="Genomic_DNA"/>
</dbReference>
<evidence type="ECO:0000256" key="1">
    <source>
        <dbReference type="SAM" id="MobiDB-lite"/>
    </source>
</evidence>
<feature type="region of interest" description="Disordered" evidence="1">
    <location>
        <begin position="1"/>
        <end position="36"/>
    </location>
</feature>
<keyword evidence="3" id="KW-1185">Reference proteome</keyword>
<organism evidence="2 3">
    <name type="scientific">Lactuca virosa</name>
    <dbReference type="NCBI Taxonomy" id="75947"/>
    <lineage>
        <taxon>Eukaryota</taxon>
        <taxon>Viridiplantae</taxon>
        <taxon>Streptophyta</taxon>
        <taxon>Embryophyta</taxon>
        <taxon>Tracheophyta</taxon>
        <taxon>Spermatophyta</taxon>
        <taxon>Magnoliopsida</taxon>
        <taxon>eudicotyledons</taxon>
        <taxon>Gunneridae</taxon>
        <taxon>Pentapetalae</taxon>
        <taxon>asterids</taxon>
        <taxon>campanulids</taxon>
        <taxon>Asterales</taxon>
        <taxon>Asteraceae</taxon>
        <taxon>Cichorioideae</taxon>
        <taxon>Cichorieae</taxon>
        <taxon>Lactucinae</taxon>
        <taxon>Lactuca</taxon>
    </lineage>
</organism>